<name>A0AAD7MJZ3_9AGAR</name>
<dbReference type="Pfam" id="PF16015">
    <property type="entry name" value="Promethin"/>
    <property type="match status" value="1"/>
</dbReference>
<feature type="transmembrane region" description="Helical" evidence="2">
    <location>
        <begin position="82"/>
        <end position="105"/>
    </location>
</feature>
<sequence length="193" mass="21062">MSEIRSAKEQLAAHFDKSATAVRTYADQFEASYARPALKTTSAFFDEYPISSTFIAIFSALAFFPVITFIALSLFTIVSLSFLGLCCAFVVSSAIVLFFLSILVLTLVTTFFASGFFTVLAISTYLGYRFVTLVRSSGRDGVSSWAIETKGRFIQSNRRDASDGSVVVVDAKEPPPQDSAFPSTDSDTKHEGF</sequence>
<reference evidence="3" key="1">
    <citation type="submission" date="2023-03" db="EMBL/GenBank/DDBJ databases">
        <title>Massive genome expansion in bonnet fungi (Mycena s.s.) driven by repeated elements and novel gene families across ecological guilds.</title>
        <authorList>
            <consortium name="Lawrence Berkeley National Laboratory"/>
            <person name="Harder C.B."/>
            <person name="Miyauchi S."/>
            <person name="Viragh M."/>
            <person name="Kuo A."/>
            <person name="Thoen E."/>
            <person name="Andreopoulos B."/>
            <person name="Lu D."/>
            <person name="Skrede I."/>
            <person name="Drula E."/>
            <person name="Henrissat B."/>
            <person name="Morin E."/>
            <person name="Kohler A."/>
            <person name="Barry K."/>
            <person name="LaButti K."/>
            <person name="Morin E."/>
            <person name="Salamov A."/>
            <person name="Lipzen A."/>
            <person name="Mereny Z."/>
            <person name="Hegedus B."/>
            <person name="Baldrian P."/>
            <person name="Stursova M."/>
            <person name="Weitz H."/>
            <person name="Taylor A."/>
            <person name="Grigoriev I.V."/>
            <person name="Nagy L.G."/>
            <person name="Martin F."/>
            <person name="Kauserud H."/>
        </authorList>
    </citation>
    <scope>NUCLEOTIDE SEQUENCE</scope>
    <source>
        <strain evidence="3">CBHHK182m</strain>
    </source>
</reference>
<dbReference type="Proteomes" id="UP001215598">
    <property type="component" value="Unassembled WGS sequence"/>
</dbReference>
<gene>
    <name evidence="3" type="ORF">B0H16DRAFT_1738522</name>
</gene>
<organism evidence="3 4">
    <name type="scientific">Mycena metata</name>
    <dbReference type="NCBI Taxonomy" id="1033252"/>
    <lineage>
        <taxon>Eukaryota</taxon>
        <taxon>Fungi</taxon>
        <taxon>Dikarya</taxon>
        <taxon>Basidiomycota</taxon>
        <taxon>Agaricomycotina</taxon>
        <taxon>Agaricomycetes</taxon>
        <taxon>Agaricomycetidae</taxon>
        <taxon>Agaricales</taxon>
        <taxon>Marasmiineae</taxon>
        <taxon>Mycenaceae</taxon>
        <taxon>Mycena</taxon>
    </lineage>
</organism>
<keyword evidence="2" id="KW-1133">Transmembrane helix</keyword>
<proteinExistence type="predicted"/>
<feature type="transmembrane region" description="Helical" evidence="2">
    <location>
        <begin position="54"/>
        <end position="75"/>
    </location>
</feature>
<evidence type="ECO:0000313" key="4">
    <source>
        <dbReference type="Proteomes" id="UP001215598"/>
    </source>
</evidence>
<protein>
    <submittedName>
        <fullName evidence="3">Uncharacterized protein</fullName>
    </submittedName>
</protein>
<evidence type="ECO:0000256" key="2">
    <source>
        <dbReference type="SAM" id="Phobius"/>
    </source>
</evidence>
<dbReference type="EMBL" id="JARKIB010000234">
    <property type="protein sequence ID" value="KAJ7721033.1"/>
    <property type="molecule type" value="Genomic_DNA"/>
</dbReference>
<keyword evidence="2" id="KW-0812">Transmembrane</keyword>
<accession>A0AAD7MJZ3</accession>
<keyword evidence="4" id="KW-1185">Reference proteome</keyword>
<comment type="caution">
    <text evidence="3">The sequence shown here is derived from an EMBL/GenBank/DDBJ whole genome shotgun (WGS) entry which is preliminary data.</text>
</comment>
<dbReference type="AlphaFoldDB" id="A0AAD7MJZ3"/>
<keyword evidence="2" id="KW-0472">Membrane</keyword>
<feature type="region of interest" description="Disordered" evidence="1">
    <location>
        <begin position="158"/>
        <end position="193"/>
    </location>
</feature>
<evidence type="ECO:0000256" key="1">
    <source>
        <dbReference type="SAM" id="MobiDB-lite"/>
    </source>
</evidence>
<evidence type="ECO:0000313" key="3">
    <source>
        <dbReference type="EMBL" id="KAJ7721033.1"/>
    </source>
</evidence>
<feature type="transmembrane region" description="Helical" evidence="2">
    <location>
        <begin position="111"/>
        <end position="131"/>
    </location>
</feature>